<dbReference type="STRING" id="401473.BDP_1742"/>
<dbReference type="GeneID" id="31606901"/>
<dbReference type="RefSeq" id="WP_003839079.1">
    <property type="nucleotide sequence ID" value="NC_013714.1"/>
</dbReference>
<evidence type="ECO:0000313" key="2">
    <source>
        <dbReference type="Proteomes" id="UP000008693"/>
    </source>
</evidence>
<dbReference type="HOGENOM" id="CLU_1080375_0_0_11"/>
<proteinExistence type="predicted"/>
<organism evidence="1 2">
    <name type="scientific">Bifidobacterium dentium (strain ATCC 27534 / DSM 20436 / JCM 1195 / Bd1)</name>
    <dbReference type="NCBI Taxonomy" id="401473"/>
    <lineage>
        <taxon>Bacteria</taxon>
        <taxon>Bacillati</taxon>
        <taxon>Actinomycetota</taxon>
        <taxon>Actinomycetes</taxon>
        <taxon>Bifidobacteriales</taxon>
        <taxon>Bifidobacteriaceae</taxon>
        <taxon>Bifidobacterium</taxon>
    </lineage>
</organism>
<evidence type="ECO:0000313" key="1">
    <source>
        <dbReference type="EMBL" id="ADB10332.1"/>
    </source>
</evidence>
<dbReference type="Proteomes" id="UP000008693">
    <property type="component" value="Chromosome"/>
</dbReference>
<reference evidence="1 2" key="1">
    <citation type="journal article" date="2009" name="PLoS Genet.">
        <title>The Bifidobacterium dentium Bd1 genome sequence reflects its genetic adaptation to the human oral cavity.</title>
        <authorList>
            <person name="Ventura M."/>
            <person name="Turroni F."/>
            <person name="Zomer A."/>
            <person name="Foroni E."/>
            <person name="Giubellini V."/>
            <person name="Bottacini F."/>
            <person name="Canchaya C."/>
            <person name="Claesson M.J."/>
            <person name="He F."/>
            <person name="Mantzourani M."/>
            <person name="Mulas L."/>
            <person name="Ferrarini A."/>
            <person name="Gao B."/>
            <person name="Delledonne M."/>
            <person name="Henrissat B."/>
            <person name="Coutinho P."/>
            <person name="Oggioni M."/>
            <person name="Gupta R.S."/>
            <person name="Zhang Z."/>
            <person name="Beighton D."/>
            <person name="Fitzgerald G.F."/>
            <person name="O'Toole P.W."/>
            <person name="van Sinderen D."/>
        </authorList>
    </citation>
    <scope>NUCLEOTIDE SEQUENCE [LARGE SCALE GENOMIC DNA]</scope>
    <source>
        <strain evidence="2">ATCC 27534 / DSM 20436 / JCM 1195 / Bd1</strain>
    </source>
</reference>
<dbReference type="eggNOG" id="ENOG50325V7">
    <property type="taxonomic scope" value="Bacteria"/>
</dbReference>
<dbReference type="KEGG" id="bde:BDP_1742"/>
<gene>
    <name evidence="1" type="ordered locus">BDP_1742</name>
</gene>
<dbReference type="AlphaFoldDB" id="D2Q5W7"/>
<dbReference type="EMBL" id="CP001750">
    <property type="protein sequence ID" value="ADB10332.1"/>
    <property type="molecule type" value="Genomic_DNA"/>
</dbReference>
<keyword evidence="2" id="KW-1185">Reference proteome</keyword>
<accession>D2Q5W7</accession>
<name>D2Q5W7_BIFDB</name>
<protein>
    <submittedName>
        <fullName evidence="1">Uncharacterized protein</fullName>
    </submittedName>
</protein>
<sequence length="257" mass="29430">MRADSSNDDSFGDGVIEIGDTRLPDAIARVQKQVDAIGWLGADLRVIGMARFHDPDISWKRRVPEKLNLYEKSVDGHERRMPRNRRARAVDMFALRRDCPINHDTTAELFLSYRRDADGRIVVDEADQSAYWGVMRHAEASRDGLLADPDAPDRDPYLLALWDMISGLVVPLPYRSLLIYRFWKSGMGVELYVVDEESLRIQQHNHPECFADPADERLIQREIDECEAELAYVIGNNINLRQHPGAYAKAGRKETLR</sequence>